<keyword evidence="2 5" id="KW-0812">Transmembrane</keyword>
<keyword evidence="8" id="KW-1185">Reference proteome</keyword>
<evidence type="ECO:0000259" key="6">
    <source>
        <dbReference type="PROSITE" id="PS50928"/>
    </source>
</evidence>
<keyword evidence="5" id="KW-0813">Transport</keyword>
<dbReference type="InterPro" id="IPR000515">
    <property type="entry name" value="MetI-like"/>
</dbReference>
<organism evidence="7 8">
    <name type="scientific">Rhizobium halophytocola</name>
    <dbReference type="NCBI Taxonomy" id="735519"/>
    <lineage>
        <taxon>Bacteria</taxon>
        <taxon>Pseudomonadati</taxon>
        <taxon>Pseudomonadota</taxon>
        <taxon>Alphaproteobacteria</taxon>
        <taxon>Hyphomicrobiales</taxon>
        <taxon>Rhizobiaceae</taxon>
        <taxon>Rhizobium/Agrobacterium group</taxon>
        <taxon>Rhizobium</taxon>
    </lineage>
</organism>
<protein>
    <submittedName>
        <fullName evidence="7">Glucose/mannose transport system permease protein</fullName>
    </submittedName>
</protein>
<evidence type="ECO:0000256" key="2">
    <source>
        <dbReference type="ARBA" id="ARBA00022692"/>
    </source>
</evidence>
<dbReference type="InterPro" id="IPR035906">
    <property type="entry name" value="MetI-like_sf"/>
</dbReference>
<evidence type="ECO:0000256" key="3">
    <source>
        <dbReference type="ARBA" id="ARBA00022989"/>
    </source>
</evidence>
<feature type="transmembrane region" description="Helical" evidence="5">
    <location>
        <begin position="218"/>
        <end position="243"/>
    </location>
</feature>
<dbReference type="PANTHER" id="PTHR43879:SF1">
    <property type="entry name" value="GLUCOSE IMPORT SYSTEM PERMEASE PROTEIN GLCU"/>
    <property type="match status" value="1"/>
</dbReference>
<comment type="subcellular location">
    <subcellularLocation>
        <location evidence="1 5">Cell membrane</location>
        <topology evidence="1 5">Multi-pass membrane protein</topology>
    </subcellularLocation>
</comment>
<dbReference type="RefSeq" id="WP_209945562.1">
    <property type="nucleotide sequence ID" value="NZ_JAGGJU010000006.1"/>
</dbReference>
<feature type="transmembrane region" description="Helical" evidence="5">
    <location>
        <begin position="38"/>
        <end position="59"/>
    </location>
</feature>
<evidence type="ECO:0000256" key="5">
    <source>
        <dbReference type="RuleBase" id="RU363032"/>
    </source>
</evidence>
<feature type="domain" description="ABC transmembrane type-1" evidence="6">
    <location>
        <begin position="106"/>
        <end position="298"/>
    </location>
</feature>
<reference evidence="7 8" key="1">
    <citation type="submission" date="2021-03" db="EMBL/GenBank/DDBJ databases">
        <title>Genomic Encyclopedia of Type Strains, Phase IV (KMG-IV): sequencing the most valuable type-strain genomes for metagenomic binning, comparative biology and taxonomic classification.</title>
        <authorList>
            <person name="Goeker M."/>
        </authorList>
    </citation>
    <scope>NUCLEOTIDE SEQUENCE [LARGE SCALE GENOMIC DNA]</scope>
    <source>
        <strain evidence="7 8">DSM 21600</strain>
    </source>
</reference>
<gene>
    <name evidence="7" type="ORF">J2Z17_002590</name>
</gene>
<evidence type="ECO:0000256" key="1">
    <source>
        <dbReference type="ARBA" id="ARBA00004651"/>
    </source>
</evidence>
<dbReference type="Proteomes" id="UP000759443">
    <property type="component" value="Unassembled WGS sequence"/>
</dbReference>
<keyword evidence="4 5" id="KW-0472">Membrane</keyword>
<feature type="transmembrane region" description="Helical" evidence="5">
    <location>
        <begin position="281"/>
        <end position="303"/>
    </location>
</feature>
<sequence length="313" mass="34436">MADIATLNTTAAAVNASAETLSGPRGKRPKRIFSTRNLIVYGTLTLAAIYYLVPLYVMVVTSLKTMPEVRLGNIFSPPSDITFQPWIKAWAEACTGLNCDGLSRGFWNSVRITIPSVLISILIASVNGYALANWRFKGAETFFTILVIGAFIPYQVMIYPIVIVLREMGIYGTLTGLVMVHTIFGMPILTLLFRNYFTSLPGELFKAARIDGAGFWQIYLKIMVPMSLPIFVVAMIIQITGIWNDFLFGVVFTKPDLYPMTVQLNNIVNSVQGVKEYNVNMAATILTGAVPLFVYFVSGRLFVRGIAAGAVKG</sequence>
<feature type="transmembrane region" description="Helical" evidence="5">
    <location>
        <begin position="142"/>
        <end position="164"/>
    </location>
</feature>
<keyword evidence="3 5" id="KW-1133">Transmembrane helix</keyword>
<dbReference type="PROSITE" id="PS50928">
    <property type="entry name" value="ABC_TM1"/>
    <property type="match status" value="1"/>
</dbReference>
<accession>A0ABS4DZM4</accession>
<dbReference type="SUPFAM" id="SSF161098">
    <property type="entry name" value="MetI-like"/>
    <property type="match status" value="1"/>
</dbReference>
<comment type="caution">
    <text evidence="7">The sequence shown here is derived from an EMBL/GenBank/DDBJ whole genome shotgun (WGS) entry which is preliminary data.</text>
</comment>
<feature type="transmembrane region" description="Helical" evidence="5">
    <location>
        <begin position="112"/>
        <end position="130"/>
    </location>
</feature>
<dbReference type="Gene3D" id="1.10.3720.10">
    <property type="entry name" value="MetI-like"/>
    <property type="match status" value="1"/>
</dbReference>
<name>A0ABS4DZM4_9HYPH</name>
<dbReference type="PANTHER" id="PTHR43879">
    <property type="entry name" value="ABC TRANSPORTER PERMEASE PROTEIN"/>
    <property type="match status" value="1"/>
</dbReference>
<feature type="transmembrane region" description="Helical" evidence="5">
    <location>
        <begin position="170"/>
        <end position="197"/>
    </location>
</feature>
<evidence type="ECO:0000313" key="7">
    <source>
        <dbReference type="EMBL" id="MBP1851147.1"/>
    </source>
</evidence>
<evidence type="ECO:0000313" key="8">
    <source>
        <dbReference type="Proteomes" id="UP000759443"/>
    </source>
</evidence>
<dbReference type="EMBL" id="JAGGJU010000006">
    <property type="protein sequence ID" value="MBP1851147.1"/>
    <property type="molecule type" value="Genomic_DNA"/>
</dbReference>
<dbReference type="Pfam" id="PF00528">
    <property type="entry name" value="BPD_transp_1"/>
    <property type="match status" value="1"/>
</dbReference>
<dbReference type="CDD" id="cd06261">
    <property type="entry name" value="TM_PBP2"/>
    <property type="match status" value="1"/>
</dbReference>
<comment type="similarity">
    <text evidence="5">Belongs to the binding-protein-dependent transport system permease family.</text>
</comment>
<proteinExistence type="inferred from homology"/>
<evidence type="ECO:0000256" key="4">
    <source>
        <dbReference type="ARBA" id="ARBA00023136"/>
    </source>
</evidence>